<dbReference type="GO" id="GO:0003677">
    <property type="term" value="F:DNA binding"/>
    <property type="evidence" value="ECO:0007669"/>
    <property type="project" value="InterPro"/>
</dbReference>
<keyword evidence="2" id="KW-0175">Coiled coil</keyword>
<reference evidence="4" key="1">
    <citation type="submission" date="2019-01" db="EMBL/GenBank/DDBJ databases">
        <title>Whole Genome Sequencing for Putative Detection of Antimicrobial Resistance and Potential Virulence Factors in Chryseobacterium indologenes isolated from Nile Tilapia in Tanzania.</title>
        <authorList>
            <person name="Mwega E."/>
            <person name="Mutoloki S."/>
            <person name="Mugimba K."/>
            <person name="Colquhoun D."/>
            <person name="Mdegela R."/>
            <person name="Evensen O."/>
            <person name="Wasteson Y."/>
        </authorList>
    </citation>
    <scope>NUCLEOTIDE SEQUENCE [LARGE SCALE GENOMIC DNA]</scope>
    <source>
        <strain evidence="4">StR 01</strain>
    </source>
</reference>
<feature type="transmembrane region" description="Helical" evidence="3">
    <location>
        <begin position="327"/>
        <end position="346"/>
    </location>
</feature>
<protein>
    <submittedName>
        <fullName evidence="4">Tetratricopeptide repeat protein</fullName>
    </submittedName>
</protein>
<keyword evidence="3" id="KW-1133">Transmembrane helix</keyword>
<evidence type="ECO:0000313" key="4">
    <source>
        <dbReference type="EMBL" id="QBA21009.1"/>
    </source>
</evidence>
<dbReference type="SUPFAM" id="SSF48452">
    <property type="entry name" value="TPR-like"/>
    <property type="match status" value="2"/>
</dbReference>
<keyword evidence="3" id="KW-0812">Transmembrane</keyword>
<dbReference type="AlphaFoldDB" id="A0A411DKV4"/>
<feature type="coiled-coil region" evidence="2">
    <location>
        <begin position="347"/>
        <end position="374"/>
    </location>
</feature>
<dbReference type="Gene3D" id="1.25.40.10">
    <property type="entry name" value="Tetratricopeptide repeat domain"/>
    <property type="match status" value="2"/>
</dbReference>
<dbReference type="InterPro" id="IPR019734">
    <property type="entry name" value="TPR_rpt"/>
</dbReference>
<dbReference type="InterPro" id="IPR016032">
    <property type="entry name" value="Sig_transdc_resp-reg_C-effctor"/>
</dbReference>
<organism evidence="4">
    <name type="scientific">Chryseobacterium indologenes</name>
    <name type="common">Flavobacterium indologenes</name>
    <dbReference type="NCBI Taxonomy" id="253"/>
    <lineage>
        <taxon>Bacteria</taxon>
        <taxon>Pseudomonadati</taxon>
        <taxon>Bacteroidota</taxon>
        <taxon>Flavobacteriia</taxon>
        <taxon>Flavobacteriales</taxon>
        <taxon>Weeksellaceae</taxon>
        <taxon>Chryseobacterium group</taxon>
        <taxon>Chryseobacterium</taxon>
    </lineage>
</organism>
<dbReference type="PROSITE" id="PS50005">
    <property type="entry name" value="TPR"/>
    <property type="match status" value="1"/>
</dbReference>
<feature type="repeat" description="TPR" evidence="1">
    <location>
        <begin position="225"/>
        <end position="258"/>
    </location>
</feature>
<dbReference type="EMBL" id="CP035532">
    <property type="protein sequence ID" value="QBA21009.1"/>
    <property type="molecule type" value="Genomic_DNA"/>
</dbReference>
<keyword evidence="1" id="KW-0802">TPR repeat</keyword>
<sequence>MVSRTDTLKILLFILLFSTLKYKAQDYSFFPETIKKTAEYSNRGELSGAMNYNINALGKYKKLNDKENIATVYINISYLLFLLNKTDEGLKYLDLAKEEMKGLKNPLLEARLYNEYAKISTRLSLTEQSNLEFDKAIRYALKVPDEKQKNYLLFYSYTWKRLNFLNKKDSLISLEKKSLKYMPSGITYTKIADRFIQDGKHLDSADYYLKKARIAPDSNIVAVRGLIWFSYGNLYNVQKDHKKALEYYLKSLQTFEKIKFKAQIRKSFDSLSSTYDYLNDHQNANLYFKKYKLINDTIKKDEKKAVNIVVERLMLAKEREEKNKRNYLYFFIFIIVGFSVTAFYVVRRKYQKKQKQKNELIQEMTSETDQLKKKVGGSYREIIQLAESRSPFFLTRFKQVYPEFCEKLILHCPELSEHDIKFCAYIKLNLTNKEIVLFENITVRGVETKKYRLKKKLNLSADTDLNKWLMEL</sequence>
<evidence type="ECO:0000256" key="2">
    <source>
        <dbReference type="SAM" id="Coils"/>
    </source>
</evidence>
<keyword evidence="3" id="KW-0472">Membrane</keyword>
<dbReference type="InterPro" id="IPR011990">
    <property type="entry name" value="TPR-like_helical_dom_sf"/>
</dbReference>
<evidence type="ECO:0000256" key="3">
    <source>
        <dbReference type="SAM" id="Phobius"/>
    </source>
</evidence>
<accession>A0A411DKV4</accession>
<proteinExistence type="predicted"/>
<dbReference type="SUPFAM" id="SSF46894">
    <property type="entry name" value="C-terminal effector domain of the bipartite response regulators"/>
    <property type="match status" value="1"/>
</dbReference>
<evidence type="ECO:0000256" key="1">
    <source>
        <dbReference type="PROSITE-ProRule" id="PRU00339"/>
    </source>
</evidence>
<name>A0A411DKV4_CHRID</name>
<dbReference type="GO" id="GO:0006355">
    <property type="term" value="P:regulation of DNA-templated transcription"/>
    <property type="evidence" value="ECO:0007669"/>
    <property type="project" value="InterPro"/>
</dbReference>
<gene>
    <name evidence="4" type="ORF">EU348_07315</name>
</gene>